<evidence type="ECO:0000256" key="4">
    <source>
        <dbReference type="PIRNR" id="PIRNR006230"/>
    </source>
</evidence>
<dbReference type="InterPro" id="IPR027417">
    <property type="entry name" value="P-loop_NTPase"/>
</dbReference>
<dbReference type="Gene3D" id="3.40.50.300">
    <property type="entry name" value="P-loop containing nucleotide triphosphate hydrolases"/>
    <property type="match status" value="1"/>
</dbReference>
<keyword evidence="4" id="KW-0963">Cytoplasm</keyword>
<dbReference type="Gene3D" id="1.10.1580.10">
    <property type="match status" value="1"/>
</dbReference>
<comment type="caution">
    <text evidence="7">The sequence shown here is derived from an EMBL/GenBank/DDBJ whole genome shotgun (WGS) entry which is preliminary data.</text>
</comment>
<dbReference type="FunFam" id="3.40.50.300:FF:000590">
    <property type="entry name" value="Ribosome biogenesis GTPase A"/>
    <property type="match status" value="1"/>
</dbReference>
<dbReference type="GO" id="GO:0006412">
    <property type="term" value="P:translation"/>
    <property type="evidence" value="ECO:0007669"/>
    <property type="project" value="TreeGrafter"/>
</dbReference>
<dbReference type="InterPro" id="IPR019991">
    <property type="entry name" value="GTP-bd_ribosome_bgen"/>
</dbReference>
<comment type="subcellular location">
    <subcellularLocation>
        <location evidence="4">Cytoplasm</location>
    </subcellularLocation>
</comment>
<dbReference type="RefSeq" id="WP_179239247.1">
    <property type="nucleotide sequence ID" value="NZ_JACBNQ010000023.1"/>
</dbReference>
<evidence type="ECO:0000256" key="2">
    <source>
        <dbReference type="ARBA" id="ARBA00022741"/>
    </source>
</evidence>
<dbReference type="InterPro" id="IPR030378">
    <property type="entry name" value="G_CP_dom"/>
</dbReference>
<accession>A0A974BMH3</accession>
<dbReference type="PANTHER" id="PTHR45782:SF4">
    <property type="entry name" value="MITOCHONDRIAL RIBOSOME-ASSOCIATED GTPASE 1"/>
    <property type="match status" value="1"/>
</dbReference>
<gene>
    <name evidence="7" type="primary">ylqF</name>
    <name evidence="7" type="ORF">HZF24_15440</name>
</gene>
<dbReference type="SUPFAM" id="SSF52540">
    <property type="entry name" value="P-loop containing nucleoside triphosphate hydrolases"/>
    <property type="match status" value="1"/>
</dbReference>
<dbReference type="PANTHER" id="PTHR45782">
    <property type="entry name" value="MITOCHONDRIAL RIBOSOME-ASSOCIATED GTPASE 1"/>
    <property type="match status" value="1"/>
</dbReference>
<dbReference type="NCBIfam" id="TIGR03596">
    <property type="entry name" value="GTPase_YlqF"/>
    <property type="match status" value="1"/>
</dbReference>
<dbReference type="PIRSF" id="PIRSF006230">
    <property type="entry name" value="MG442"/>
    <property type="match status" value="1"/>
</dbReference>
<dbReference type="EMBL" id="JACBNQ010000023">
    <property type="protein sequence ID" value="NYB75541.1"/>
    <property type="molecule type" value="Genomic_DNA"/>
</dbReference>
<feature type="binding site" evidence="5">
    <location>
        <begin position="86"/>
        <end position="87"/>
    </location>
    <ligand>
        <name>GTP</name>
        <dbReference type="ChEBI" id="CHEBI:37565"/>
    </ligand>
</feature>
<proteinExistence type="inferred from homology"/>
<comment type="function">
    <text evidence="4">Required for a late step of 50S ribosomal subunit assembly. Has GTPase activity.</text>
</comment>
<evidence type="ECO:0000256" key="5">
    <source>
        <dbReference type="PIRSR" id="PIRSR006230-1"/>
    </source>
</evidence>
<feature type="binding site" evidence="5">
    <location>
        <begin position="130"/>
        <end position="135"/>
    </location>
    <ligand>
        <name>GTP</name>
        <dbReference type="ChEBI" id="CHEBI:37565"/>
    </ligand>
</feature>
<feature type="binding site" evidence="5">
    <location>
        <position position="174"/>
    </location>
    <ligand>
        <name>GTP</name>
        <dbReference type="ChEBI" id="CHEBI:37565"/>
    </ligand>
</feature>
<dbReference type="AlphaFoldDB" id="A0A974BMH3"/>
<dbReference type="GO" id="GO:0005737">
    <property type="term" value="C:cytoplasm"/>
    <property type="evidence" value="ECO:0007669"/>
    <property type="project" value="UniProtKB-SubCell"/>
</dbReference>
<evidence type="ECO:0000313" key="8">
    <source>
        <dbReference type="Proteomes" id="UP000611629"/>
    </source>
</evidence>
<evidence type="ECO:0000256" key="3">
    <source>
        <dbReference type="ARBA" id="ARBA00023134"/>
    </source>
</evidence>
<feature type="domain" description="CP-type G" evidence="6">
    <location>
        <begin position="11"/>
        <end position="178"/>
    </location>
</feature>
<dbReference type="InterPro" id="IPR023179">
    <property type="entry name" value="GTP-bd_ortho_bundle_sf"/>
</dbReference>
<dbReference type="Pfam" id="PF01926">
    <property type="entry name" value="MMR_HSR1"/>
    <property type="match status" value="1"/>
</dbReference>
<sequence length="284" mass="32532">MNINWYPGHMKKTKDLLQENLKLVNIVIEVIDARIPISSKNPDFDNLFRDKKRLIVLNKYDLADPNLNKAWEAYYKSKGWSVVLYNSTNNKELRKLDNAIAEASKEIVERYKKRGLLNRTIKAMIVGIPNVGKSTLINSLAKRKSAKTGNMPGVTKGKQWIRLTGNIDLLDTPGILWPKFDDDKLALNLAFTGAIRDEVIVLEEISLKFVEKMIELNKVDAILEKYDIEQGEKPLDILDNIAYKKGFLLNKTEIDYLRVANLLFNDFRNGKLGNITLEKPEELN</sequence>
<dbReference type="InterPro" id="IPR006073">
    <property type="entry name" value="GTP-bd"/>
</dbReference>
<comment type="similarity">
    <text evidence="4">Belongs to the TRAFAC class YlqF/YawG GTPase family. MTG1 subfamily.</text>
</comment>
<dbReference type="GO" id="GO:0003924">
    <property type="term" value="F:GTPase activity"/>
    <property type="evidence" value="ECO:0007669"/>
    <property type="project" value="TreeGrafter"/>
</dbReference>
<keyword evidence="3 4" id="KW-0342">GTP-binding</keyword>
<dbReference type="CDD" id="cd01856">
    <property type="entry name" value="YlqF"/>
    <property type="match status" value="1"/>
</dbReference>
<dbReference type="Proteomes" id="UP000611629">
    <property type="component" value="Unassembled WGS sequence"/>
</dbReference>
<evidence type="ECO:0000259" key="6">
    <source>
        <dbReference type="PROSITE" id="PS51721"/>
    </source>
</evidence>
<organism evidence="7 8">
    <name type="scientific">Sedimentibacter hydroxybenzoicus DSM 7310</name>
    <dbReference type="NCBI Taxonomy" id="1123245"/>
    <lineage>
        <taxon>Bacteria</taxon>
        <taxon>Bacillati</taxon>
        <taxon>Bacillota</taxon>
        <taxon>Tissierellia</taxon>
        <taxon>Sedimentibacter</taxon>
    </lineage>
</organism>
<dbReference type="InterPro" id="IPR016478">
    <property type="entry name" value="GTPase_MTG1"/>
</dbReference>
<feature type="binding site" evidence="5">
    <location>
        <begin position="58"/>
        <end position="61"/>
    </location>
    <ligand>
        <name>GTP</name>
        <dbReference type="ChEBI" id="CHEBI:37565"/>
    </ligand>
</feature>
<keyword evidence="2 4" id="KW-0547">Nucleotide-binding</keyword>
<protein>
    <recommendedName>
        <fullName evidence="1 4">Ribosome biogenesis GTPase A</fullName>
    </recommendedName>
</protein>
<dbReference type="PROSITE" id="PS51721">
    <property type="entry name" value="G_CP"/>
    <property type="match status" value="1"/>
</dbReference>
<evidence type="ECO:0000313" key="7">
    <source>
        <dbReference type="EMBL" id="NYB75541.1"/>
    </source>
</evidence>
<evidence type="ECO:0000256" key="1">
    <source>
        <dbReference type="ARBA" id="ARBA00014898"/>
    </source>
</evidence>
<reference evidence="7" key="1">
    <citation type="submission" date="2020-07" db="EMBL/GenBank/DDBJ databases">
        <title>Genomic analysis of a strain of Sedimentibacter Hydroxybenzoicus DSM7310.</title>
        <authorList>
            <person name="Ma S."/>
        </authorList>
    </citation>
    <scope>NUCLEOTIDE SEQUENCE</scope>
    <source>
        <strain evidence="7">DSM 7310</strain>
    </source>
</reference>
<keyword evidence="8" id="KW-1185">Reference proteome</keyword>
<dbReference type="GO" id="GO:0005525">
    <property type="term" value="F:GTP binding"/>
    <property type="evidence" value="ECO:0007669"/>
    <property type="project" value="UniProtKB-KW"/>
</dbReference>
<name>A0A974BMH3_SEDHY</name>